<sequence>MSLWVDQYRPRSLDDLHYHQGLSARLRSLAASGDFPHMLFYGPSGAGKKTRIACTLKELFGPGVEKIKIDQRIFLTPSKRKLEVNLVQSNFHIEITPSETGNYDRIVIQELLKEIAQTQQVDLNAKQRFKVVIINEADSLSRDAQAALRRTMEKYMSNMRIILCANSTSRLIAPIRSRCLLMRVAAPDSDAMGTVLDYVARRVGFDLPPDVAGQIVEDAAGNMRKALLVLEALKMQSPDLSGNLSIAKPDWETYCHKVADLIVQEQTPARVMEVRAKFYELLSHCIPPTVILKTVAERVVERVDEALKADIMHWAAFYEVRMRVGSKKIFHLEAWVVKVMSLYKQFFYGMDLTGFD</sequence>
<dbReference type="PANTHER" id="PTHR11669">
    <property type="entry name" value="REPLICATION FACTOR C / DNA POLYMERASE III GAMMA-TAU SUBUNIT"/>
    <property type="match status" value="1"/>
</dbReference>
<dbReference type="InterPro" id="IPR050238">
    <property type="entry name" value="DNA_Rep/Repair_Clamp_Loader"/>
</dbReference>
<dbReference type="GO" id="GO:0031389">
    <property type="term" value="C:Rad17 RFC-like complex"/>
    <property type="evidence" value="ECO:0007669"/>
    <property type="project" value="TreeGrafter"/>
</dbReference>
<dbReference type="InterPro" id="IPR008921">
    <property type="entry name" value="DNA_pol3_clamp-load_cplx_C"/>
</dbReference>
<dbReference type="InParanoid" id="A0A067NL76"/>
<protein>
    <recommendedName>
        <fullName evidence="5">Replication factor C subunit 5</fullName>
    </recommendedName>
</protein>
<dbReference type="Proteomes" id="UP000027073">
    <property type="component" value="Unassembled WGS sequence"/>
</dbReference>
<dbReference type="GO" id="GO:0003677">
    <property type="term" value="F:DNA binding"/>
    <property type="evidence" value="ECO:0007669"/>
    <property type="project" value="InterPro"/>
</dbReference>
<comment type="subcellular location">
    <subcellularLocation>
        <location evidence="1">Nucleus</location>
    </subcellularLocation>
</comment>
<dbReference type="GO" id="GO:0031390">
    <property type="term" value="C:Ctf18 RFC-like complex"/>
    <property type="evidence" value="ECO:0007669"/>
    <property type="project" value="TreeGrafter"/>
</dbReference>
<evidence type="ECO:0000259" key="6">
    <source>
        <dbReference type="SMART" id="SM00382"/>
    </source>
</evidence>
<dbReference type="Gene3D" id="1.10.8.60">
    <property type="match status" value="1"/>
</dbReference>
<dbReference type="GO" id="GO:0006281">
    <property type="term" value="P:DNA repair"/>
    <property type="evidence" value="ECO:0007669"/>
    <property type="project" value="TreeGrafter"/>
</dbReference>
<organism evidence="7 8">
    <name type="scientific">Pleurotus ostreatus (strain PC15)</name>
    <name type="common">Oyster mushroom</name>
    <dbReference type="NCBI Taxonomy" id="1137138"/>
    <lineage>
        <taxon>Eukaryota</taxon>
        <taxon>Fungi</taxon>
        <taxon>Dikarya</taxon>
        <taxon>Basidiomycota</taxon>
        <taxon>Agaricomycotina</taxon>
        <taxon>Agaricomycetes</taxon>
        <taxon>Agaricomycetidae</taxon>
        <taxon>Agaricales</taxon>
        <taxon>Pleurotineae</taxon>
        <taxon>Pleurotaceae</taxon>
        <taxon>Pleurotus</taxon>
    </lineage>
</organism>
<dbReference type="Gene3D" id="3.40.50.300">
    <property type="entry name" value="P-loop containing nucleotide triphosphate hydrolases"/>
    <property type="match status" value="1"/>
</dbReference>
<evidence type="ECO:0000313" key="7">
    <source>
        <dbReference type="EMBL" id="KDQ24336.1"/>
    </source>
</evidence>
<comment type="similarity">
    <text evidence="2">Belongs to the activator 1 small subunits family.</text>
</comment>
<dbReference type="OrthoDB" id="761538at2759"/>
<reference evidence="8" key="1">
    <citation type="journal article" date="2014" name="Proc. Natl. Acad. Sci. U.S.A.">
        <title>Extensive sampling of basidiomycete genomes demonstrates inadequacy of the white-rot/brown-rot paradigm for wood decay fungi.</title>
        <authorList>
            <person name="Riley R."/>
            <person name="Salamov A.A."/>
            <person name="Brown D.W."/>
            <person name="Nagy L.G."/>
            <person name="Floudas D."/>
            <person name="Held B.W."/>
            <person name="Levasseur A."/>
            <person name="Lombard V."/>
            <person name="Morin E."/>
            <person name="Otillar R."/>
            <person name="Lindquist E.A."/>
            <person name="Sun H."/>
            <person name="LaButti K.M."/>
            <person name="Schmutz J."/>
            <person name="Jabbour D."/>
            <person name="Luo H."/>
            <person name="Baker S.E."/>
            <person name="Pisabarro A.G."/>
            <person name="Walton J.D."/>
            <person name="Blanchette R.A."/>
            <person name="Henrissat B."/>
            <person name="Martin F."/>
            <person name="Cullen D."/>
            <person name="Hibbett D.S."/>
            <person name="Grigoriev I.V."/>
        </authorList>
    </citation>
    <scope>NUCLEOTIDE SEQUENCE [LARGE SCALE GENOMIC DNA]</scope>
    <source>
        <strain evidence="8">PC15</strain>
    </source>
</reference>
<gene>
    <name evidence="7" type="ORF">PLEOSDRAFT_1046367</name>
</gene>
<dbReference type="Pfam" id="PF13177">
    <property type="entry name" value="DNA_pol3_delta2"/>
    <property type="match status" value="1"/>
</dbReference>
<dbReference type="GO" id="GO:0031391">
    <property type="term" value="C:Elg1 RFC-like complex"/>
    <property type="evidence" value="ECO:0007669"/>
    <property type="project" value="TreeGrafter"/>
</dbReference>
<dbReference type="CDD" id="cd00009">
    <property type="entry name" value="AAA"/>
    <property type="match status" value="1"/>
</dbReference>
<dbReference type="SUPFAM" id="SSF48019">
    <property type="entry name" value="post-AAA+ oligomerization domain-like"/>
    <property type="match status" value="1"/>
</dbReference>
<evidence type="ECO:0000313" key="8">
    <source>
        <dbReference type="Proteomes" id="UP000027073"/>
    </source>
</evidence>
<dbReference type="STRING" id="1137138.A0A067NL76"/>
<evidence type="ECO:0000256" key="1">
    <source>
        <dbReference type="ARBA" id="ARBA00004123"/>
    </source>
</evidence>
<dbReference type="Gene3D" id="1.20.272.10">
    <property type="match status" value="1"/>
</dbReference>
<keyword evidence="3" id="KW-0235">DNA replication</keyword>
<dbReference type="FunFam" id="1.20.272.10:FF:000002">
    <property type="entry name" value="Replication factor C subunit 3"/>
    <property type="match status" value="1"/>
</dbReference>
<dbReference type="FunCoup" id="A0A067NL76">
    <property type="interactions" value="550"/>
</dbReference>
<accession>A0A067NL76</accession>
<evidence type="ECO:0000256" key="2">
    <source>
        <dbReference type="ARBA" id="ARBA00005378"/>
    </source>
</evidence>
<dbReference type="PANTHER" id="PTHR11669:SF1">
    <property type="entry name" value="REPLICATION FACTOR C SUBUNIT 3"/>
    <property type="match status" value="1"/>
</dbReference>
<proteinExistence type="inferred from homology"/>
<dbReference type="HOGENOM" id="CLU_042324_5_0_1"/>
<dbReference type="SUPFAM" id="SSF52540">
    <property type="entry name" value="P-loop containing nucleoside triphosphate hydrolases"/>
    <property type="match status" value="1"/>
</dbReference>
<dbReference type="GO" id="GO:0006271">
    <property type="term" value="P:DNA strand elongation involved in DNA replication"/>
    <property type="evidence" value="ECO:0007669"/>
    <property type="project" value="UniProtKB-ARBA"/>
</dbReference>
<dbReference type="SMART" id="SM00382">
    <property type="entry name" value="AAA"/>
    <property type="match status" value="1"/>
</dbReference>
<dbReference type="GO" id="GO:0005663">
    <property type="term" value="C:DNA replication factor C complex"/>
    <property type="evidence" value="ECO:0007669"/>
    <property type="project" value="TreeGrafter"/>
</dbReference>
<name>A0A067NL76_PLEO1</name>
<dbReference type="Pfam" id="PF22534">
    <property type="entry name" value="RFC_C"/>
    <property type="match status" value="1"/>
</dbReference>
<feature type="domain" description="AAA+ ATPase" evidence="6">
    <location>
        <begin position="34"/>
        <end position="187"/>
    </location>
</feature>
<dbReference type="GO" id="GO:0003689">
    <property type="term" value="F:DNA clamp loader activity"/>
    <property type="evidence" value="ECO:0007669"/>
    <property type="project" value="TreeGrafter"/>
</dbReference>
<keyword evidence="4" id="KW-0539">Nucleus</keyword>
<dbReference type="FunFam" id="3.40.50.300:FF:000136">
    <property type="entry name" value="Replication factor C subunit 5"/>
    <property type="match status" value="1"/>
</dbReference>
<dbReference type="VEuPathDB" id="FungiDB:PLEOSDRAFT_1046367"/>
<evidence type="ECO:0000256" key="5">
    <source>
        <dbReference type="ARBA" id="ARBA00070185"/>
    </source>
</evidence>
<dbReference type="Pfam" id="PF21960">
    <property type="entry name" value="RCF1-5-like_lid"/>
    <property type="match status" value="1"/>
</dbReference>
<dbReference type="EMBL" id="KL198011">
    <property type="protein sequence ID" value="KDQ24336.1"/>
    <property type="molecule type" value="Genomic_DNA"/>
</dbReference>
<dbReference type="AlphaFoldDB" id="A0A067NL76"/>
<evidence type="ECO:0000256" key="3">
    <source>
        <dbReference type="ARBA" id="ARBA00022705"/>
    </source>
</evidence>
<dbReference type="InterPro" id="IPR003593">
    <property type="entry name" value="AAA+_ATPase"/>
</dbReference>
<dbReference type="InterPro" id="IPR027417">
    <property type="entry name" value="P-loop_NTPase"/>
</dbReference>
<evidence type="ECO:0000256" key="4">
    <source>
        <dbReference type="ARBA" id="ARBA00023242"/>
    </source>
</evidence>